<comment type="subcellular location">
    <subcellularLocation>
        <location evidence="8">Cytoplasm</location>
    </subcellularLocation>
</comment>
<dbReference type="PANTHER" id="PTHR21299:SF2">
    <property type="entry name" value="CYTIDYLATE KINASE"/>
    <property type="match status" value="1"/>
</dbReference>
<dbReference type="NCBIfam" id="TIGR00017">
    <property type="entry name" value="cmk"/>
    <property type="match status" value="1"/>
</dbReference>
<dbReference type="GO" id="GO:0005524">
    <property type="term" value="F:ATP binding"/>
    <property type="evidence" value="ECO:0007669"/>
    <property type="project" value="UniProtKB-UniRule"/>
</dbReference>
<dbReference type="GO" id="GO:0006220">
    <property type="term" value="P:pyrimidine nucleotide metabolic process"/>
    <property type="evidence" value="ECO:0007669"/>
    <property type="project" value="UniProtKB-UniRule"/>
</dbReference>
<comment type="catalytic activity">
    <reaction evidence="6 8">
        <text>dCMP + ATP = dCDP + ADP</text>
        <dbReference type="Rhea" id="RHEA:25094"/>
        <dbReference type="ChEBI" id="CHEBI:30616"/>
        <dbReference type="ChEBI" id="CHEBI:57566"/>
        <dbReference type="ChEBI" id="CHEBI:58593"/>
        <dbReference type="ChEBI" id="CHEBI:456216"/>
        <dbReference type="EC" id="2.7.4.25"/>
    </reaction>
</comment>
<evidence type="ECO:0000256" key="2">
    <source>
        <dbReference type="ARBA" id="ARBA00022679"/>
    </source>
</evidence>
<evidence type="ECO:0000256" key="7">
    <source>
        <dbReference type="ARBA" id="ARBA00048478"/>
    </source>
</evidence>
<evidence type="ECO:0000313" key="11">
    <source>
        <dbReference type="Proteomes" id="UP000250928"/>
    </source>
</evidence>
<dbReference type="HAMAP" id="MF_00238">
    <property type="entry name" value="Cytidyl_kinase_type1"/>
    <property type="match status" value="1"/>
</dbReference>
<gene>
    <name evidence="8" type="primary">cmk</name>
    <name evidence="10" type="ORF">C3L24_02635</name>
</gene>
<dbReference type="EMBL" id="PQCO01000113">
    <property type="protein sequence ID" value="PUE04730.1"/>
    <property type="molecule type" value="Genomic_DNA"/>
</dbReference>
<dbReference type="AlphaFoldDB" id="A0A6N4DXW8"/>
<dbReference type="Proteomes" id="UP000250928">
    <property type="component" value="Unassembled WGS sequence"/>
</dbReference>
<keyword evidence="2 8" id="KW-0808">Transferase</keyword>
<comment type="similarity">
    <text evidence="1 8">Belongs to the cytidylate kinase family. Type 1 subfamily.</text>
</comment>
<comment type="caution">
    <text evidence="10">The sequence shown here is derived from an EMBL/GenBank/DDBJ whole genome shotgun (WGS) entry which is preliminary data.</text>
</comment>
<comment type="catalytic activity">
    <reaction evidence="7 8">
        <text>CMP + ATP = CDP + ADP</text>
        <dbReference type="Rhea" id="RHEA:11600"/>
        <dbReference type="ChEBI" id="CHEBI:30616"/>
        <dbReference type="ChEBI" id="CHEBI:58069"/>
        <dbReference type="ChEBI" id="CHEBI:60377"/>
        <dbReference type="ChEBI" id="CHEBI:456216"/>
        <dbReference type="EC" id="2.7.4.25"/>
    </reaction>
</comment>
<keyword evidence="8" id="KW-0963">Cytoplasm</keyword>
<accession>A0A6N4DXW8</accession>
<reference evidence="10 11" key="1">
    <citation type="submission" date="2018-01" db="EMBL/GenBank/DDBJ databases">
        <title>Novel co-symbiosis in the lucinid bivalve Phacoides pectinatus.</title>
        <authorList>
            <person name="Lim S.J."/>
            <person name="Davis B.G."/>
            <person name="Gill D.E."/>
            <person name="Engel A.S."/>
            <person name="Anderson L.C."/>
            <person name="Campbell B.J."/>
        </authorList>
    </citation>
    <scope>NUCLEOTIDE SEQUENCE [LARGE SCALE GENOMIC DNA]</scope>
    <source>
        <strain evidence="10">N3_P5</strain>
    </source>
</reference>
<name>A0A6N4DXW8_9GAMM</name>
<proteinExistence type="inferred from homology"/>
<evidence type="ECO:0000256" key="8">
    <source>
        <dbReference type="HAMAP-Rule" id="MF_00238"/>
    </source>
</evidence>
<keyword evidence="5 8" id="KW-0067">ATP-binding</keyword>
<keyword evidence="3 8" id="KW-0547">Nucleotide-binding</keyword>
<evidence type="ECO:0000256" key="4">
    <source>
        <dbReference type="ARBA" id="ARBA00022777"/>
    </source>
</evidence>
<dbReference type="GO" id="GO:0036431">
    <property type="term" value="F:dCMP kinase activity"/>
    <property type="evidence" value="ECO:0007669"/>
    <property type="project" value="InterPro"/>
</dbReference>
<evidence type="ECO:0000256" key="5">
    <source>
        <dbReference type="ARBA" id="ARBA00022840"/>
    </source>
</evidence>
<dbReference type="GO" id="GO:0005829">
    <property type="term" value="C:cytosol"/>
    <property type="evidence" value="ECO:0007669"/>
    <property type="project" value="TreeGrafter"/>
</dbReference>
<dbReference type="CDD" id="cd02020">
    <property type="entry name" value="CMPK"/>
    <property type="match status" value="1"/>
</dbReference>
<feature type="binding site" evidence="8">
    <location>
        <begin position="9"/>
        <end position="17"/>
    </location>
    <ligand>
        <name>ATP</name>
        <dbReference type="ChEBI" id="CHEBI:30616"/>
    </ligand>
</feature>
<dbReference type="Gene3D" id="3.40.50.300">
    <property type="entry name" value="P-loop containing nucleotide triphosphate hydrolases"/>
    <property type="match status" value="1"/>
</dbReference>
<evidence type="ECO:0000256" key="3">
    <source>
        <dbReference type="ARBA" id="ARBA00022741"/>
    </source>
</evidence>
<protein>
    <recommendedName>
        <fullName evidence="8">Cytidylate kinase</fullName>
        <shortName evidence="8">CK</shortName>
        <ecNumber evidence="8">2.7.4.25</ecNumber>
    </recommendedName>
    <alternativeName>
        <fullName evidence="8">Cytidine monophosphate kinase</fullName>
        <shortName evidence="8">CMP kinase</shortName>
    </alternativeName>
</protein>
<evidence type="ECO:0000256" key="1">
    <source>
        <dbReference type="ARBA" id="ARBA00009427"/>
    </source>
</evidence>
<evidence type="ECO:0000256" key="6">
    <source>
        <dbReference type="ARBA" id="ARBA00047615"/>
    </source>
</evidence>
<dbReference type="InterPro" id="IPR011994">
    <property type="entry name" value="Cytidylate_kinase_dom"/>
</dbReference>
<dbReference type="Pfam" id="PF02224">
    <property type="entry name" value="Cytidylate_kin"/>
    <property type="match status" value="1"/>
</dbReference>
<evidence type="ECO:0000313" key="10">
    <source>
        <dbReference type="EMBL" id="PUE04730.1"/>
    </source>
</evidence>
<dbReference type="InterPro" id="IPR027417">
    <property type="entry name" value="P-loop_NTPase"/>
</dbReference>
<keyword evidence="4 8" id="KW-0418">Kinase</keyword>
<evidence type="ECO:0000259" key="9">
    <source>
        <dbReference type="Pfam" id="PF02224"/>
    </source>
</evidence>
<dbReference type="PANTHER" id="PTHR21299">
    <property type="entry name" value="CYTIDYLATE KINASE/PANTOATE-BETA-ALANINE LIGASE"/>
    <property type="match status" value="1"/>
</dbReference>
<dbReference type="EC" id="2.7.4.25" evidence="8"/>
<organism evidence="10 11">
    <name type="scientific">Candidatus Sedimenticola endophacoides</name>
    <dbReference type="NCBI Taxonomy" id="2548426"/>
    <lineage>
        <taxon>Bacteria</taxon>
        <taxon>Pseudomonadati</taxon>
        <taxon>Pseudomonadota</taxon>
        <taxon>Gammaproteobacteria</taxon>
        <taxon>Chromatiales</taxon>
        <taxon>Sedimenticolaceae</taxon>
        <taxon>Sedimenticola</taxon>
    </lineage>
</organism>
<feature type="domain" description="Cytidylate kinase" evidence="9">
    <location>
        <begin position="5"/>
        <end position="213"/>
    </location>
</feature>
<dbReference type="InterPro" id="IPR003136">
    <property type="entry name" value="Cytidylate_kin"/>
</dbReference>
<dbReference type="GO" id="GO:0015949">
    <property type="term" value="P:nucleobase-containing small molecule interconversion"/>
    <property type="evidence" value="ECO:0007669"/>
    <property type="project" value="TreeGrafter"/>
</dbReference>
<dbReference type="SUPFAM" id="SSF52540">
    <property type="entry name" value="P-loop containing nucleoside triphosphate hydrolases"/>
    <property type="match status" value="1"/>
</dbReference>
<sequence length="222" mass="23655">MARVITVDGPSGSGKGTLARLVAGRLGWHCLDSGALYRLLGLAVERSGIGFDDPEGVAALARGMQVEFRGDAIYLDGGDVSLLIRTETAGNNASKVAAIPAVREALLQWQRDYARPPGLVADGRDMGSVVFPAAEVKIFLDASAGERANRRYKQLKEKGLDAKLSDLIAEIEERDARDRNRSVAPLMAPDGALVVDSTALSITEVLDLVLERVRGAFPDTAI</sequence>